<dbReference type="Gene3D" id="3.40.718.10">
    <property type="entry name" value="Isopropylmalate Dehydrogenase"/>
    <property type="match status" value="1"/>
</dbReference>
<keyword evidence="4 10" id="KW-0808">Transferase</keyword>
<name>B0VFB1_CLOAI</name>
<comment type="catalytic activity">
    <reaction evidence="1 10">
        <text>a fatty acyl-[ACP] + phosphate = an acyl phosphate + holo-[ACP]</text>
        <dbReference type="Rhea" id="RHEA:42292"/>
        <dbReference type="Rhea" id="RHEA-COMP:9685"/>
        <dbReference type="Rhea" id="RHEA-COMP:14125"/>
        <dbReference type="ChEBI" id="CHEBI:43474"/>
        <dbReference type="ChEBI" id="CHEBI:59918"/>
        <dbReference type="ChEBI" id="CHEBI:64479"/>
        <dbReference type="ChEBI" id="CHEBI:138651"/>
        <dbReference type="EC" id="2.3.1.274"/>
    </reaction>
</comment>
<evidence type="ECO:0000256" key="6">
    <source>
        <dbReference type="ARBA" id="ARBA00023209"/>
    </source>
</evidence>
<keyword evidence="7 10" id="KW-1208">Phospholipid metabolism</keyword>
<evidence type="ECO:0000313" key="12">
    <source>
        <dbReference type="Proteomes" id="UP000002019"/>
    </source>
</evidence>
<dbReference type="InterPro" id="IPR012281">
    <property type="entry name" value="Phospholipid_synth_PlsX-like"/>
</dbReference>
<evidence type="ECO:0000256" key="4">
    <source>
        <dbReference type="ARBA" id="ARBA00022679"/>
    </source>
</evidence>
<evidence type="ECO:0000256" key="2">
    <source>
        <dbReference type="ARBA" id="ARBA00022490"/>
    </source>
</evidence>
<dbReference type="KEGG" id="caci:CLOAM0256"/>
<protein>
    <recommendedName>
        <fullName evidence="8 10">Phosphate acyltransferase</fullName>
        <ecNumber evidence="8 10">2.3.1.274</ecNumber>
    </recommendedName>
    <alternativeName>
        <fullName evidence="10">Acyl-ACP phosphotransacylase</fullName>
    </alternativeName>
    <alternativeName>
        <fullName evidence="10">Acyl-[acyl-carrier-protein]--phosphate acyltransferase</fullName>
    </alternativeName>
    <alternativeName>
        <fullName evidence="10">Phosphate-acyl-ACP acyltransferase</fullName>
    </alternativeName>
</protein>
<dbReference type="HOGENOM" id="CLU_039379_1_1_0"/>
<dbReference type="HAMAP" id="MF_00019">
    <property type="entry name" value="PlsX"/>
    <property type="match status" value="1"/>
</dbReference>
<comment type="function">
    <text evidence="10">Catalyzes the reversible formation of acyl-phosphate (acyl-PO(4)) from acyl-[acyl-carrier-protein] (acyl-ACP). This enzyme utilizes acyl-ACP as fatty acyl donor, but not acyl-CoA.</text>
</comment>
<dbReference type="InterPro" id="IPR003664">
    <property type="entry name" value="FA_synthesis"/>
</dbReference>
<dbReference type="PIRSF" id="PIRSF002465">
    <property type="entry name" value="Phsphlp_syn_PlsX"/>
    <property type="match status" value="1"/>
</dbReference>
<dbReference type="UniPathway" id="UPA00085"/>
<dbReference type="eggNOG" id="COG0416">
    <property type="taxonomic scope" value="Bacteria"/>
</dbReference>
<dbReference type="STRING" id="459349.CLOAM0256"/>
<dbReference type="Pfam" id="PF02504">
    <property type="entry name" value="FA_synthesis"/>
    <property type="match status" value="1"/>
</dbReference>
<dbReference type="GO" id="GO:0006633">
    <property type="term" value="P:fatty acid biosynthetic process"/>
    <property type="evidence" value="ECO:0007669"/>
    <property type="project" value="UniProtKB-UniRule"/>
</dbReference>
<reference evidence="11 12" key="1">
    <citation type="journal article" date="2008" name="J. Bacteriol.">
        <title>'Candidatus Cloacamonas acidaminovorans': genome sequence reconstruction provides a first glimpse of a new bacterial division.</title>
        <authorList>
            <person name="Pelletier E."/>
            <person name="Kreimeyer A."/>
            <person name="Bocs S."/>
            <person name="Rouy Z."/>
            <person name="Gyapay G."/>
            <person name="Chouari R."/>
            <person name="Riviere D."/>
            <person name="Ganesan A."/>
            <person name="Daegelen P."/>
            <person name="Sghir A."/>
            <person name="Cohen G.N."/>
            <person name="Medigue C."/>
            <person name="Weissenbach J."/>
            <person name="Le Paslier D."/>
        </authorList>
    </citation>
    <scope>NUCLEOTIDE SEQUENCE [LARGE SCALE GENOMIC DNA]</scope>
    <source>
        <strain evidence="12">Evry</strain>
    </source>
</reference>
<sequence>MRIAVDAFGTDNAPFPEIEGAVLAIKEDLCEEVILVGDEVKIKYELEKFFYPQKRISVVNATQRIEMEDSGATAVRSKRDSSLVKTIELHNQGLADAAVSAGNTGAVMSASLLIYGRIKNVLRPAIAVVFPTETGHQILLDMGANVDCTAENLVQFAKLGSMYFKYFFQEEHPRISLLNIGEESAKGNATTKQAYQLLSQEKELNFIGNIEGKDIIKGITDVVVCDGFVGNIVLKTIEGVGFSIFEILKEQINKDWIAKLGALLSYPVYTHIKNKLDHTEYGGALLVGLNGISVVAHGRSNAKAMKNAIRFAALIAQSGFVTNARNYFERS</sequence>
<dbReference type="EC" id="2.3.1.274" evidence="8 10"/>
<dbReference type="GO" id="GO:0008654">
    <property type="term" value="P:phospholipid biosynthetic process"/>
    <property type="evidence" value="ECO:0007669"/>
    <property type="project" value="UniProtKB-KW"/>
</dbReference>
<evidence type="ECO:0000256" key="1">
    <source>
        <dbReference type="ARBA" id="ARBA00001232"/>
    </source>
</evidence>
<keyword evidence="2 10" id="KW-0963">Cytoplasm</keyword>
<evidence type="ECO:0000256" key="5">
    <source>
        <dbReference type="ARBA" id="ARBA00023098"/>
    </source>
</evidence>
<dbReference type="Proteomes" id="UP000002019">
    <property type="component" value="Chromosome"/>
</dbReference>
<dbReference type="GO" id="GO:0008168">
    <property type="term" value="F:methyltransferase activity"/>
    <property type="evidence" value="ECO:0007669"/>
    <property type="project" value="UniProtKB-KW"/>
</dbReference>
<dbReference type="AlphaFoldDB" id="B0VFB1"/>
<keyword evidence="3 10" id="KW-0444">Lipid biosynthesis</keyword>
<gene>
    <name evidence="10 11" type="primary">plsX</name>
    <name evidence="11" type="ordered locus">CLOAM0256</name>
</gene>
<accession>B0VFB1</accession>
<evidence type="ECO:0000256" key="8">
    <source>
        <dbReference type="ARBA" id="ARBA00024069"/>
    </source>
</evidence>
<comment type="subunit">
    <text evidence="9 10">Homodimer. Probably interacts with PlsY.</text>
</comment>
<comment type="subcellular location">
    <subcellularLocation>
        <location evidence="10">Cytoplasm</location>
    </subcellularLocation>
    <text evidence="10">Associated with the membrane possibly through PlsY.</text>
</comment>
<comment type="pathway">
    <text evidence="10">Lipid metabolism; phospholipid metabolism.</text>
</comment>
<dbReference type="GO" id="GO:0043811">
    <property type="term" value="F:phosphate:acyl-[acyl carrier protein] acyltransferase activity"/>
    <property type="evidence" value="ECO:0007669"/>
    <property type="project" value="UniProtKB-UniRule"/>
</dbReference>
<proteinExistence type="inferred from homology"/>
<organism evidence="11 12">
    <name type="scientific">Cloacimonas acidaminovorans (strain Evry)</name>
    <dbReference type="NCBI Taxonomy" id="459349"/>
    <lineage>
        <taxon>Bacteria</taxon>
        <taxon>Pseudomonadati</taxon>
        <taxon>Candidatus Cloacimonadota</taxon>
        <taxon>Candidatus Cloacimonadia</taxon>
        <taxon>Candidatus Cloacimonadales</taxon>
        <taxon>Candidatus Cloacimonadaceae</taxon>
        <taxon>Candidatus Cloacimonas</taxon>
    </lineage>
</organism>
<evidence type="ECO:0000256" key="10">
    <source>
        <dbReference type="HAMAP-Rule" id="MF_00019"/>
    </source>
</evidence>
<dbReference type="RefSeq" id="WP_015424024.1">
    <property type="nucleotide sequence ID" value="NC_020449.1"/>
</dbReference>
<dbReference type="PANTHER" id="PTHR30100:SF1">
    <property type="entry name" value="PHOSPHATE ACYLTRANSFERASE"/>
    <property type="match status" value="1"/>
</dbReference>
<dbReference type="GO" id="GO:0032259">
    <property type="term" value="P:methylation"/>
    <property type="evidence" value="ECO:0007669"/>
    <property type="project" value="UniProtKB-KW"/>
</dbReference>
<comment type="similarity">
    <text evidence="10">Belongs to the PlsX family.</text>
</comment>
<evidence type="ECO:0000256" key="9">
    <source>
        <dbReference type="ARBA" id="ARBA00046608"/>
    </source>
</evidence>
<keyword evidence="6 10" id="KW-0594">Phospholipid biosynthesis</keyword>
<keyword evidence="5 10" id="KW-0443">Lipid metabolism</keyword>
<evidence type="ECO:0000256" key="3">
    <source>
        <dbReference type="ARBA" id="ARBA00022516"/>
    </source>
</evidence>
<keyword evidence="12" id="KW-1185">Reference proteome</keyword>
<dbReference type="PANTHER" id="PTHR30100">
    <property type="entry name" value="FATTY ACID/PHOSPHOLIPID SYNTHESIS PROTEIN PLSX"/>
    <property type="match status" value="1"/>
</dbReference>
<dbReference type="SUPFAM" id="SSF53659">
    <property type="entry name" value="Isocitrate/Isopropylmalate dehydrogenase-like"/>
    <property type="match status" value="1"/>
</dbReference>
<dbReference type="EMBL" id="CU466930">
    <property type="protein sequence ID" value="CAO80163.1"/>
    <property type="molecule type" value="Genomic_DNA"/>
</dbReference>
<dbReference type="NCBIfam" id="TIGR00182">
    <property type="entry name" value="plsX"/>
    <property type="match status" value="1"/>
</dbReference>
<dbReference type="OrthoDB" id="9806408at2"/>
<evidence type="ECO:0000256" key="7">
    <source>
        <dbReference type="ARBA" id="ARBA00023264"/>
    </source>
</evidence>
<dbReference type="GO" id="GO:0005737">
    <property type="term" value="C:cytoplasm"/>
    <property type="evidence" value="ECO:0007669"/>
    <property type="project" value="UniProtKB-SubCell"/>
</dbReference>
<evidence type="ECO:0000313" key="11">
    <source>
        <dbReference type="EMBL" id="CAO80163.1"/>
    </source>
</evidence>